<evidence type="ECO:0000313" key="1">
    <source>
        <dbReference type="EMBL" id="KXT11096.1"/>
    </source>
</evidence>
<keyword evidence="2" id="KW-1185">Reference proteome</keyword>
<evidence type="ECO:0000313" key="2">
    <source>
        <dbReference type="Proteomes" id="UP000073492"/>
    </source>
</evidence>
<dbReference type="EMBL" id="LFZO01000220">
    <property type="protein sequence ID" value="KXT11096.1"/>
    <property type="molecule type" value="Genomic_DNA"/>
</dbReference>
<comment type="caution">
    <text evidence="1">The sequence shown here is derived from an EMBL/GenBank/DDBJ whole genome shotgun (WGS) entry which is preliminary data.</text>
</comment>
<gene>
    <name evidence="1" type="ORF">AC579_650</name>
</gene>
<proteinExistence type="predicted"/>
<dbReference type="AlphaFoldDB" id="A0A139I8S3"/>
<accession>A0A139I8S3</accession>
<sequence length="359" mass="40067">MLYMLARDVASWYGRGQLIMSHAIEAMCSEMRSAHCCAVRLRDSGVHQDAVSMRRTVGCSLLDRIYLHAIVYSGSCYVQFHGFGYGSCEHVSAKFLPRAFELSIDNIGHHLFQHGASTADTSLEVCCHALFDVFSNHVDLNVDVVTLLFLRHYHLLLCVSNQHNLPPPFSIIHFRHGQRSSIKCHITLFNHISQDALVLRRQAICNSISIWPLFRDAGYRIHMSLHEMTSHSRACTDCTLEVDTTAFFELAQVRASQCFWRHSNFEIILAELGDRQARSIDADAVSKIAITQYLSSTAYGQGGAAAAAGGVIELDESRNWCKRHSPAKAEIGRNDAVKPRCGPGSALLHFPSTPTTHQR</sequence>
<dbReference type="Proteomes" id="UP000073492">
    <property type="component" value="Unassembled WGS sequence"/>
</dbReference>
<protein>
    <submittedName>
        <fullName evidence="1">Uncharacterized protein</fullName>
    </submittedName>
</protein>
<organism evidence="1 2">
    <name type="scientific">Pseudocercospora musae</name>
    <dbReference type="NCBI Taxonomy" id="113226"/>
    <lineage>
        <taxon>Eukaryota</taxon>
        <taxon>Fungi</taxon>
        <taxon>Dikarya</taxon>
        <taxon>Ascomycota</taxon>
        <taxon>Pezizomycotina</taxon>
        <taxon>Dothideomycetes</taxon>
        <taxon>Dothideomycetidae</taxon>
        <taxon>Mycosphaerellales</taxon>
        <taxon>Mycosphaerellaceae</taxon>
        <taxon>Pseudocercospora</taxon>
    </lineage>
</organism>
<reference evidence="1 2" key="1">
    <citation type="submission" date="2015-07" db="EMBL/GenBank/DDBJ databases">
        <title>Comparative genomics of the Sigatoka disease complex on banana suggests a link between parallel evolutionary changes in Pseudocercospora fijiensis and Pseudocercospora eumusae and increased virulence on the banana host.</title>
        <authorList>
            <person name="Chang T.-C."/>
            <person name="Salvucci A."/>
            <person name="Crous P.W."/>
            <person name="Stergiopoulos I."/>
        </authorList>
    </citation>
    <scope>NUCLEOTIDE SEQUENCE [LARGE SCALE GENOMIC DNA]</scope>
    <source>
        <strain evidence="1 2">CBS 116634</strain>
    </source>
</reference>
<dbReference type="OrthoDB" id="5863171at2759"/>
<name>A0A139I8S3_9PEZI</name>